<dbReference type="InterPro" id="IPR035992">
    <property type="entry name" value="Ricin_B-like_lectins"/>
</dbReference>
<comment type="caution">
    <text evidence="6">The sequence shown here is derived from an EMBL/GenBank/DDBJ whole genome shotgun (WGS) entry which is preliminary data.</text>
</comment>
<comment type="similarity">
    <text evidence="1">Belongs to the glycosyl hydrolase 3 family.</text>
</comment>
<organism evidence="6 7">
    <name type="scientific">Actinacidiphila polyblastidii</name>
    <dbReference type="NCBI Taxonomy" id="3110430"/>
    <lineage>
        <taxon>Bacteria</taxon>
        <taxon>Bacillati</taxon>
        <taxon>Actinomycetota</taxon>
        <taxon>Actinomycetes</taxon>
        <taxon>Kitasatosporales</taxon>
        <taxon>Streptomycetaceae</taxon>
        <taxon>Actinacidiphila</taxon>
    </lineage>
</organism>
<evidence type="ECO:0000259" key="4">
    <source>
        <dbReference type="SMART" id="SM00458"/>
    </source>
</evidence>
<evidence type="ECO:0000256" key="3">
    <source>
        <dbReference type="SAM" id="SignalP"/>
    </source>
</evidence>
<dbReference type="PROSITE" id="PS50231">
    <property type="entry name" value="RICIN_B_LECTIN"/>
    <property type="match status" value="1"/>
</dbReference>
<dbReference type="InterPro" id="IPR017853">
    <property type="entry name" value="GH"/>
</dbReference>
<dbReference type="Proteomes" id="UP001344658">
    <property type="component" value="Unassembled WGS sequence"/>
</dbReference>
<dbReference type="Gene3D" id="3.40.50.1700">
    <property type="entry name" value="Glycoside hydrolase family 3 C-terminal domain"/>
    <property type="match status" value="1"/>
</dbReference>
<dbReference type="InterPro" id="IPR002772">
    <property type="entry name" value="Glyco_hydro_3_C"/>
</dbReference>
<name>A0ABU7P9G2_9ACTN</name>
<evidence type="ECO:0000256" key="2">
    <source>
        <dbReference type="ARBA" id="ARBA00022801"/>
    </source>
</evidence>
<dbReference type="Gene3D" id="3.20.20.300">
    <property type="entry name" value="Glycoside hydrolase, family 3, N-terminal domain"/>
    <property type="match status" value="1"/>
</dbReference>
<evidence type="ECO:0000313" key="7">
    <source>
        <dbReference type="Proteomes" id="UP001344658"/>
    </source>
</evidence>
<dbReference type="PANTHER" id="PTHR42715:SF10">
    <property type="entry name" value="BETA-GLUCOSIDASE"/>
    <property type="match status" value="1"/>
</dbReference>
<dbReference type="RefSeq" id="WP_330794379.1">
    <property type="nucleotide sequence ID" value="NZ_JAZEWV010000006.1"/>
</dbReference>
<feature type="signal peptide" evidence="3">
    <location>
        <begin position="1"/>
        <end position="32"/>
    </location>
</feature>
<dbReference type="InterPro" id="IPR015919">
    <property type="entry name" value="Cadherin-like_sf"/>
</dbReference>
<keyword evidence="2 6" id="KW-0378">Hydrolase</keyword>
<keyword evidence="7" id="KW-1185">Reference proteome</keyword>
<dbReference type="InterPro" id="IPR050288">
    <property type="entry name" value="Cellulose_deg_GH3"/>
</dbReference>
<sequence>MQTFRTSGRRRTPYLAALALIAGGTGLLGAVAAPGADAQPRPAAAAAACPWVHSTAPIPQRVSQVIAQLTTAQKVSLATGSGGSGYVGFTPAIPALCIPAMNLEDGPAGVADGMTNVTQLPAPVSLAATWDTAAEQSYGRVIGGEEAAKGSTVDLGPTINIDRDPRWGRAFESVGEDPYLNGQLGAANIRGVQSTGVMAQVKHLAVYNQETNRNTPSDNAVVSTKALQEIYLPAFRASVQQGAASSVMCSYSTVNGTYACQNPYLMNTALRQQFGFQGFVTSDWGATHATAASANSGLDQDMPGNDGFYGTALTNAVNSGSVSQATLNTMTGRILTQMFAFGLFDRAPSGSPGQTATSTANRNTATQLSAEGTVLLKNSGGVLPFGTGTQSIAVIGADASTSPQTAGGGSAAVNSSGTVTPLQGITSRAGSGVSVRYDSGSSTSSAASLAASSSVAVVFVSDFESEGGDLGGIDLSSASNNLISAVAAANPNTVVVLNTGSAVTMPWLGSVKGVLEAWYPGQGDGTAIASLLFGDTNPSGHLPVTFPASLSQVPAHTAQQWPGSGGTVQYSEGVDVGYRYYDANHLTPLFPFGFGLSYTSFAFSDLHVGTLSAGGAATVTATVTNTGSRAGADIAQLYVTQPAASGEPPRQLEGFARVDLQPGAAKTVSFPLTQTELQFWNATTNAWATSTGAYGVSVGDSDGNLPLTGTLNVTSAQLGAPLKVTNPGAQEGLTGSAVSVQVAAADTTAGQTPTFTATGLPAGLSLSSSGTITGTPTQAGTTTVDVTARDAAGAQSGVSFVWTVVPANSVLSGQLVGYQGLCLDVAGANSADKTKVDVYTCNGTGAQQWTLGADQTVRALGKCLDATAAGTANGTLVDLYTCNGTVAQVWQHQADGSLRNPNSGRCLDDTGWSTTPGTQVQLWDCTGGANQSWTAS</sequence>
<feature type="chain" id="PRO_5046512600" evidence="3">
    <location>
        <begin position="33"/>
        <end position="936"/>
    </location>
</feature>
<proteinExistence type="inferred from homology"/>
<dbReference type="Pfam" id="PF05345">
    <property type="entry name" value="He_PIG"/>
    <property type="match status" value="1"/>
</dbReference>
<dbReference type="SUPFAM" id="SSF51445">
    <property type="entry name" value="(Trans)glycosidases"/>
    <property type="match status" value="1"/>
</dbReference>
<dbReference type="SUPFAM" id="SSF49313">
    <property type="entry name" value="Cadherin-like"/>
    <property type="match status" value="1"/>
</dbReference>
<dbReference type="InterPro" id="IPR036881">
    <property type="entry name" value="Glyco_hydro_3_C_sf"/>
</dbReference>
<evidence type="ECO:0000313" key="6">
    <source>
        <dbReference type="EMBL" id="MEE4542450.1"/>
    </source>
</evidence>
<dbReference type="SMART" id="SM01217">
    <property type="entry name" value="Fn3_like"/>
    <property type="match status" value="1"/>
</dbReference>
<dbReference type="SUPFAM" id="SSF52279">
    <property type="entry name" value="Beta-D-glucan exohydrolase, C-terminal domain"/>
    <property type="match status" value="1"/>
</dbReference>
<feature type="domain" description="Ricin B lectin" evidence="4">
    <location>
        <begin position="808"/>
        <end position="936"/>
    </location>
</feature>
<dbReference type="Gene3D" id="2.60.40.10">
    <property type="entry name" value="Immunoglobulins"/>
    <property type="match status" value="2"/>
</dbReference>
<dbReference type="InterPro" id="IPR026891">
    <property type="entry name" value="Fn3-like"/>
</dbReference>
<protein>
    <submittedName>
        <fullName evidence="6">Glycoside hydrolase family 3 C-terminal domain-containing protein</fullName>
    </submittedName>
</protein>
<dbReference type="Pfam" id="PF14310">
    <property type="entry name" value="Fn3-like"/>
    <property type="match status" value="1"/>
</dbReference>
<dbReference type="EMBL" id="JAZEWV010000006">
    <property type="protein sequence ID" value="MEE4542450.1"/>
    <property type="molecule type" value="Genomic_DNA"/>
</dbReference>
<dbReference type="PRINTS" id="PR00133">
    <property type="entry name" value="GLHYDRLASE3"/>
</dbReference>
<accession>A0ABU7P9G2</accession>
<dbReference type="InterPro" id="IPR036962">
    <property type="entry name" value="Glyco_hydro_3_N_sf"/>
</dbReference>
<dbReference type="InterPro" id="IPR001764">
    <property type="entry name" value="Glyco_hydro_3_N"/>
</dbReference>
<keyword evidence="3" id="KW-0732">Signal</keyword>
<feature type="domain" description="Fibronectin type III-like" evidence="5">
    <location>
        <begin position="633"/>
        <end position="702"/>
    </location>
</feature>
<evidence type="ECO:0000256" key="1">
    <source>
        <dbReference type="ARBA" id="ARBA00005336"/>
    </source>
</evidence>
<dbReference type="InterPro" id="IPR013783">
    <property type="entry name" value="Ig-like_fold"/>
</dbReference>
<dbReference type="GO" id="GO:0016787">
    <property type="term" value="F:hydrolase activity"/>
    <property type="evidence" value="ECO:0007669"/>
    <property type="project" value="UniProtKB-KW"/>
</dbReference>
<dbReference type="Pfam" id="PF00652">
    <property type="entry name" value="Ricin_B_lectin"/>
    <property type="match status" value="1"/>
</dbReference>
<dbReference type="PANTHER" id="PTHR42715">
    <property type="entry name" value="BETA-GLUCOSIDASE"/>
    <property type="match status" value="1"/>
</dbReference>
<dbReference type="SMART" id="SM00458">
    <property type="entry name" value="RICIN"/>
    <property type="match status" value="1"/>
</dbReference>
<dbReference type="Pfam" id="PF01915">
    <property type="entry name" value="Glyco_hydro_3_C"/>
    <property type="match status" value="1"/>
</dbReference>
<dbReference type="SUPFAM" id="SSF50370">
    <property type="entry name" value="Ricin B-like lectins"/>
    <property type="match status" value="1"/>
</dbReference>
<gene>
    <name evidence="6" type="ORF">V2S66_10805</name>
</gene>
<dbReference type="CDD" id="cd23451">
    <property type="entry name" value="beta-trefoil_Ricin_laminarinase"/>
    <property type="match status" value="1"/>
</dbReference>
<reference evidence="6 7" key="1">
    <citation type="submission" date="2023-12" db="EMBL/GenBank/DDBJ databases">
        <title>Streptomyces sp. V4-01.</title>
        <authorList>
            <person name="Somphong A."/>
            <person name="Phongsopitanun W."/>
        </authorList>
    </citation>
    <scope>NUCLEOTIDE SEQUENCE [LARGE SCALE GENOMIC DNA]</scope>
    <source>
        <strain evidence="6 7">V4-01</strain>
    </source>
</reference>
<dbReference type="Gene3D" id="2.80.10.50">
    <property type="match status" value="2"/>
</dbReference>
<dbReference type="Pfam" id="PF00933">
    <property type="entry name" value="Glyco_hydro_3"/>
    <property type="match status" value="1"/>
</dbReference>
<dbReference type="InterPro" id="IPR000772">
    <property type="entry name" value="Ricin_B_lectin"/>
</dbReference>
<evidence type="ECO:0000259" key="5">
    <source>
        <dbReference type="SMART" id="SM01217"/>
    </source>
</evidence>